<evidence type="ECO:0000313" key="12">
    <source>
        <dbReference type="EMBL" id="KAG8383013.1"/>
    </source>
</evidence>
<evidence type="ECO:0000256" key="10">
    <source>
        <dbReference type="ARBA" id="ARBA00023136"/>
    </source>
</evidence>
<feature type="transmembrane region" description="Helical" evidence="11">
    <location>
        <begin position="253"/>
        <end position="270"/>
    </location>
</feature>
<evidence type="ECO:0000256" key="11">
    <source>
        <dbReference type="SAM" id="Phobius"/>
    </source>
</evidence>
<evidence type="ECO:0000256" key="2">
    <source>
        <dbReference type="ARBA" id="ARBA00010617"/>
    </source>
</evidence>
<dbReference type="PANTHER" id="PTHR24282:SF270">
    <property type="entry name" value="CYTOCHROME P450 CYP749A22-LIKE"/>
    <property type="match status" value="1"/>
</dbReference>
<evidence type="ECO:0000313" key="13">
    <source>
        <dbReference type="Proteomes" id="UP000826271"/>
    </source>
</evidence>
<keyword evidence="7" id="KW-0560">Oxidoreductase</keyword>
<dbReference type="SUPFAM" id="SSF48264">
    <property type="entry name" value="Cytochrome P450"/>
    <property type="match status" value="1"/>
</dbReference>
<comment type="similarity">
    <text evidence="2">Belongs to the cytochrome P450 family.</text>
</comment>
<sequence>MGTQPNLVTAPDLIKEILNNKEGIFPKIKLKGLLKKIFGDGIAVAESEWFKLRKLANHSFHGDCLKDMVPAMIASVETMLQKWRYHEGKEIEVCDGFKILTSEVIWRTAFGSSYLEGREIFALLTKLHALIFRKTFNIKFFDLLPPILVSNSAEKRNPKNQKFQSSKKKMSSSSIGQVECECEGHKQAKLCTSWTNDNPGRRFHACRNYKVRMSSFCHSIWLEMLNFVVTGQECYEVEVCKLKERAQKLQKKLVLTWVLMFVFIVGWISASGHEKESDSGYVKLMML</sequence>
<evidence type="ECO:0000256" key="5">
    <source>
        <dbReference type="ARBA" id="ARBA00022723"/>
    </source>
</evidence>
<comment type="subcellular location">
    <subcellularLocation>
        <location evidence="1">Membrane</location>
    </subcellularLocation>
</comment>
<dbReference type="Proteomes" id="UP000826271">
    <property type="component" value="Unassembled WGS sequence"/>
</dbReference>
<evidence type="ECO:0000256" key="3">
    <source>
        <dbReference type="ARBA" id="ARBA00022617"/>
    </source>
</evidence>
<keyword evidence="8" id="KW-0408">Iron</keyword>
<dbReference type="EMBL" id="WHWC01000005">
    <property type="protein sequence ID" value="KAG8383013.1"/>
    <property type="molecule type" value="Genomic_DNA"/>
</dbReference>
<name>A0AAV6XKL9_9LAMI</name>
<evidence type="ECO:0000256" key="6">
    <source>
        <dbReference type="ARBA" id="ARBA00022989"/>
    </source>
</evidence>
<keyword evidence="9" id="KW-0503">Monooxygenase</keyword>
<evidence type="ECO:0000256" key="9">
    <source>
        <dbReference type="ARBA" id="ARBA00023033"/>
    </source>
</evidence>
<proteinExistence type="inferred from homology"/>
<dbReference type="GO" id="GO:0016705">
    <property type="term" value="F:oxidoreductase activity, acting on paired donors, with incorporation or reduction of molecular oxygen"/>
    <property type="evidence" value="ECO:0007669"/>
    <property type="project" value="InterPro"/>
</dbReference>
<dbReference type="GO" id="GO:0005506">
    <property type="term" value="F:iron ion binding"/>
    <property type="evidence" value="ECO:0007669"/>
    <property type="project" value="InterPro"/>
</dbReference>
<keyword evidence="6 11" id="KW-1133">Transmembrane helix</keyword>
<protein>
    <submittedName>
        <fullName evidence="12">Uncharacterized protein</fullName>
    </submittedName>
</protein>
<evidence type="ECO:0000256" key="7">
    <source>
        <dbReference type="ARBA" id="ARBA00023002"/>
    </source>
</evidence>
<keyword evidence="4 11" id="KW-0812">Transmembrane</keyword>
<dbReference type="InterPro" id="IPR036396">
    <property type="entry name" value="Cyt_P450_sf"/>
</dbReference>
<dbReference type="AlphaFoldDB" id="A0AAV6XKL9"/>
<keyword evidence="5" id="KW-0479">Metal-binding</keyword>
<dbReference type="Pfam" id="PF00067">
    <property type="entry name" value="p450"/>
    <property type="match status" value="1"/>
</dbReference>
<evidence type="ECO:0000256" key="1">
    <source>
        <dbReference type="ARBA" id="ARBA00004370"/>
    </source>
</evidence>
<accession>A0AAV6XKL9</accession>
<dbReference type="GO" id="GO:0004497">
    <property type="term" value="F:monooxygenase activity"/>
    <property type="evidence" value="ECO:0007669"/>
    <property type="project" value="UniProtKB-KW"/>
</dbReference>
<comment type="caution">
    <text evidence="12">The sequence shown here is derived from an EMBL/GenBank/DDBJ whole genome shotgun (WGS) entry which is preliminary data.</text>
</comment>
<dbReference type="Gene3D" id="1.10.630.10">
    <property type="entry name" value="Cytochrome P450"/>
    <property type="match status" value="1"/>
</dbReference>
<keyword evidence="3" id="KW-0349">Heme</keyword>
<reference evidence="12" key="1">
    <citation type="submission" date="2019-10" db="EMBL/GenBank/DDBJ databases">
        <authorList>
            <person name="Zhang R."/>
            <person name="Pan Y."/>
            <person name="Wang J."/>
            <person name="Ma R."/>
            <person name="Yu S."/>
        </authorList>
    </citation>
    <scope>NUCLEOTIDE SEQUENCE</scope>
    <source>
        <strain evidence="12">LA-IB0</strain>
        <tissue evidence="12">Leaf</tissue>
    </source>
</reference>
<dbReference type="InterPro" id="IPR050665">
    <property type="entry name" value="Cytochrome_P450_Monooxygen"/>
</dbReference>
<organism evidence="12 13">
    <name type="scientific">Buddleja alternifolia</name>
    <dbReference type="NCBI Taxonomy" id="168488"/>
    <lineage>
        <taxon>Eukaryota</taxon>
        <taxon>Viridiplantae</taxon>
        <taxon>Streptophyta</taxon>
        <taxon>Embryophyta</taxon>
        <taxon>Tracheophyta</taxon>
        <taxon>Spermatophyta</taxon>
        <taxon>Magnoliopsida</taxon>
        <taxon>eudicotyledons</taxon>
        <taxon>Gunneridae</taxon>
        <taxon>Pentapetalae</taxon>
        <taxon>asterids</taxon>
        <taxon>lamiids</taxon>
        <taxon>Lamiales</taxon>
        <taxon>Scrophulariaceae</taxon>
        <taxon>Buddlejeae</taxon>
        <taxon>Buddleja</taxon>
    </lineage>
</organism>
<dbReference type="GO" id="GO:0016020">
    <property type="term" value="C:membrane"/>
    <property type="evidence" value="ECO:0007669"/>
    <property type="project" value="UniProtKB-SubCell"/>
</dbReference>
<dbReference type="PANTHER" id="PTHR24282">
    <property type="entry name" value="CYTOCHROME P450 FAMILY MEMBER"/>
    <property type="match status" value="1"/>
</dbReference>
<dbReference type="InterPro" id="IPR001128">
    <property type="entry name" value="Cyt_P450"/>
</dbReference>
<evidence type="ECO:0000256" key="4">
    <source>
        <dbReference type="ARBA" id="ARBA00022692"/>
    </source>
</evidence>
<evidence type="ECO:0000256" key="8">
    <source>
        <dbReference type="ARBA" id="ARBA00023004"/>
    </source>
</evidence>
<keyword evidence="10 11" id="KW-0472">Membrane</keyword>
<dbReference type="GO" id="GO:0020037">
    <property type="term" value="F:heme binding"/>
    <property type="evidence" value="ECO:0007669"/>
    <property type="project" value="InterPro"/>
</dbReference>
<keyword evidence="13" id="KW-1185">Reference proteome</keyword>
<gene>
    <name evidence="12" type="ORF">BUALT_Bualt05G0139700</name>
</gene>